<dbReference type="EMBL" id="JBHUOG010000001">
    <property type="protein sequence ID" value="MFD2792554.1"/>
    <property type="molecule type" value="Genomic_DNA"/>
</dbReference>
<protein>
    <submittedName>
        <fullName evidence="1">Uncharacterized protein</fullName>
    </submittedName>
</protein>
<organism evidence="1 2">
    <name type="scientific">Promicromonospora vindobonensis</name>
    <dbReference type="NCBI Taxonomy" id="195748"/>
    <lineage>
        <taxon>Bacteria</taxon>
        <taxon>Bacillati</taxon>
        <taxon>Actinomycetota</taxon>
        <taxon>Actinomycetes</taxon>
        <taxon>Micrococcales</taxon>
        <taxon>Promicromonosporaceae</taxon>
        <taxon>Promicromonospora</taxon>
    </lineage>
</organism>
<dbReference type="RefSeq" id="WP_377180286.1">
    <property type="nucleotide sequence ID" value="NZ_JBHUOG010000001.1"/>
</dbReference>
<dbReference type="Proteomes" id="UP001597479">
    <property type="component" value="Unassembled WGS sequence"/>
</dbReference>
<reference evidence="2" key="1">
    <citation type="journal article" date="2019" name="Int. J. Syst. Evol. Microbiol.">
        <title>The Global Catalogue of Microorganisms (GCM) 10K type strain sequencing project: providing services to taxonomists for standard genome sequencing and annotation.</title>
        <authorList>
            <consortium name="The Broad Institute Genomics Platform"/>
            <consortium name="The Broad Institute Genome Sequencing Center for Infectious Disease"/>
            <person name="Wu L."/>
            <person name="Ma J."/>
        </authorList>
    </citation>
    <scope>NUCLEOTIDE SEQUENCE [LARGE SCALE GENOMIC DNA]</scope>
    <source>
        <strain evidence="2">CCM 7044</strain>
    </source>
</reference>
<accession>A0ABW5VNN5</accession>
<keyword evidence="2" id="KW-1185">Reference proteome</keyword>
<comment type="caution">
    <text evidence="1">The sequence shown here is derived from an EMBL/GenBank/DDBJ whole genome shotgun (WGS) entry which is preliminary data.</text>
</comment>
<proteinExistence type="predicted"/>
<name>A0ABW5VNN5_9MICO</name>
<gene>
    <name evidence="1" type="ORF">ACFS27_03235</name>
</gene>
<evidence type="ECO:0000313" key="1">
    <source>
        <dbReference type="EMBL" id="MFD2792554.1"/>
    </source>
</evidence>
<sequence length="97" mass="10950">MNTQIGYAPTEPEPQAYVDEVPKAGLYVVDHGDIHDARKIRPEQFTVCFCSDDQHRDSQADAWGTHTSEARAERVAQAMLGHVLARELYAVTRVVRR</sequence>
<evidence type="ECO:0000313" key="2">
    <source>
        <dbReference type="Proteomes" id="UP001597479"/>
    </source>
</evidence>